<dbReference type="SUPFAM" id="SSF53448">
    <property type="entry name" value="Nucleotide-diphospho-sugar transferases"/>
    <property type="match status" value="1"/>
</dbReference>
<dbReference type="InterPro" id="IPR007577">
    <property type="entry name" value="GlycoTrfase_DXD_sugar-bd_CS"/>
</dbReference>
<organism evidence="1">
    <name type="scientific">viral metagenome</name>
    <dbReference type="NCBI Taxonomy" id="1070528"/>
    <lineage>
        <taxon>unclassified sequences</taxon>
        <taxon>metagenomes</taxon>
        <taxon>organismal metagenomes</taxon>
    </lineage>
</organism>
<dbReference type="EMBL" id="MN739710">
    <property type="protein sequence ID" value="QHT22457.1"/>
    <property type="molecule type" value="Genomic_DNA"/>
</dbReference>
<reference evidence="1" key="1">
    <citation type="journal article" date="2020" name="Nature">
        <title>Giant virus diversity and host interactions through global metagenomics.</title>
        <authorList>
            <person name="Schulz F."/>
            <person name="Roux S."/>
            <person name="Paez-Espino D."/>
            <person name="Jungbluth S."/>
            <person name="Walsh D.A."/>
            <person name="Denef V.J."/>
            <person name="McMahon K.D."/>
            <person name="Konstantinidis K.T."/>
            <person name="Eloe-Fadrosh E.A."/>
            <person name="Kyrpides N.C."/>
            <person name="Woyke T."/>
        </authorList>
    </citation>
    <scope>NUCLEOTIDE SEQUENCE</scope>
    <source>
        <strain evidence="1">GVMAG-M-3300023179-111</strain>
    </source>
</reference>
<dbReference type="AlphaFoldDB" id="A0A6C0DZY9"/>
<sequence>MKLLFKYTDYNETIKLALDINENFDNSVIFHCYWYGSLNKKHLYSIKSCYYFNRKNKIILWLENNLENEYNNEIKKYAEIKYLSLNDEKNKTFLKNYNCNFHLITYYSDFIRTLLLYNYGGCWFDLDCFFLRSFNSLFFNYKDEICVYQWENQNYPNNAIYISLEPNSEKMKKNIEYIANLNRGWGFQQANLTYDLPLDMLVLPCSWFDADWIKNPYEIGTEKFFENTNTKYTFDNFFSGCFCYHWHNKWEKTIENNSIIEQLNKIIDRELQSNFQE</sequence>
<evidence type="ECO:0000313" key="1">
    <source>
        <dbReference type="EMBL" id="QHT22457.1"/>
    </source>
</evidence>
<dbReference type="Pfam" id="PF04488">
    <property type="entry name" value="Gly_transf_sug"/>
    <property type="match status" value="1"/>
</dbReference>
<dbReference type="InterPro" id="IPR029044">
    <property type="entry name" value="Nucleotide-diphossugar_trans"/>
</dbReference>
<proteinExistence type="predicted"/>
<protein>
    <recommendedName>
        <fullName evidence="2">Alpha 1,4-glycosyltransferase domain-containing protein</fullName>
    </recommendedName>
</protein>
<name>A0A6C0DZY9_9ZZZZ</name>
<accession>A0A6C0DZY9</accession>
<evidence type="ECO:0008006" key="2">
    <source>
        <dbReference type="Google" id="ProtNLM"/>
    </source>
</evidence>
<dbReference type="Gene3D" id="3.90.550.20">
    <property type="match status" value="1"/>
</dbReference>